<feature type="compositionally biased region" description="Basic and acidic residues" evidence="1">
    <location>
        <begin position="58"/>
        <end position="175"/>
    </location>
</feature>
<evidence type="ECO:0000256" key="1">
    <source>
        <dbReference type="SAM" id="MobiDB-lite"/>
    </source>
</evidence>
<dbReference type="EMBL" id="NMUH01000877">
    <property type="protein sequence ID" value="MQL86146.1"/>
    <property type="molecule type" value="Genomic_DNA"/>
</dbReference>
<feature type="region of interest" description="Disordered" evidence="1">
    <location>
        <begin position="58"/>
        <end position="209"/>
    </location>
</feature>
<protein>
    <submittedName>
        <fullName evidence="2">Uncharacterized protein</fullName>
    </submittedName>
</protein>
<reference evidence="2" key="1">
    <citation type="submission" date="2017-07" db="EMBL/GenBank/DDBJ databases">
        <title>Taro Niue Genome Assembly and Annotation.</title>
        <authorList>
            <person name="Atibalentja N."/>
            <person name="Keating K."/>
            <person name="Fields C.J."/>
        </authorList>
    </citation>
    <scope>NUCLEOTIDE SEQUENCE</scope>
    <source>
        <strain evidence="2">Niue_2</strain>
        <tissue evidence="2">Leaf</tissue>
    </source>
</reference>
<organism evidence="2 3">
    <name type="scientific">Colocasia esculenta</name>
    <name type="common">Wild taro</name>
    <name type="synonym">Arum esculentum</name>
    <dbReference type="NCBI Taxonomy" id="4460"/>
    <lineage>
        <taxon>Eukaryota</taxon>
        <taxon>Viridiplantae</taxon>
        <taxon>Streptophyta</taxon>
        <taxon>Embryophyta</taxon>
        <taxon>Tracheophyta</taxon>
        <taxon>Spermatophyta</taxon>
        <taxon>Magnoliopsida</taxon>
        <taxon>Liliopsida</taxon>
        <taxon>Araceae</taxon>
        <taxon>Aroideae</taxon>
        <taxon>Colocasieae</taxon>
        <taxon>Colocasia</taxon>
    </lineage>
</organism>
<gene>
    <name evidence="2" type="ORF">Taro_018680</name>
</gene>
<proteinExistence type="predicted"/>
<evidence type="ECO:0000313" key="3">
    <source>
        <dbReference type="Proteomes" id="UP000652761"/>
    </source>
</evidence>
<keyword evidence="3" id="KW-1185">Reference proteome</keyword>
<sequence length="290" mass="34527">MATSTCGATICSLSPTATGAPYSFSTITRRSKDEYPTPSYKKENPLDKVVTINVRVADVEAKGIEEEGRKEEADENKRKEEVKKRKEEEEAEKKRKQEEEEQKGGKEEGGGREEAEEAEKKRKEAEEAEKKRKEEEHKRKEVEEEQKRKREEEEEEKRKEEEEEKKRKEAEEAEKKRKRRHIFLSSLSRRVTAGTRKRRQPKIYTPEDYRSYKAPNVNVSTSEPIFLSSQESTDTLPMNKKEGRQDYVTREVEELRRYMKGKHIDLANWSLRYPDPHYKRKRLYRRNIRR</sequence>
<dbReference type="Proteomes" id="UP000652761">
    <property type="component" value="Unassembled WGS sequence"/>
</dbReference>
<dbReference type="AlphaFoldDB" id="A0A843UUF1"/>
<feature type="region of interest" description="Disordered" evidence="1">
    <location>
        <begin position="1"/>
        <end position="23"/>
    </location>
</feature>
<accession>A0A843UUF1</accession>
<comment type="caution">
    <text evidence="2">The sequence shown here is derived from an EMBL/GenBank/DDBJ whole genome shotgun (WGS) entry which is preliminary data.</text>
</comment>
<name>A0A843UUF1_COLES</name>
<evidence type="ECO:0000313" key="2">
    <source>
        <dbReference type="EMBL" id="MQL86146.1"/>
    </source>
</evidence>